<dbReference type="EMBL" id="KI545981">
    <property type="protein sequence ID" value="EST48650.1"/>
    <property type="molecule type" value="Genomic_DNA"/>
</dbReference>
<proteinExistence type="predicted"/>
<dbReference type="EMBL" id="AUWU02000004">
    <property type="protein sequence ID" value="KAH0573732.1"/>
    <property type="molecule type" value="Genomic_DNA"/>
</dbReference>
<dbReference type="Proteomes" id="UP000018208">
    <property type="component" value="Unassembled WGS sequence"/>
</dbReference>
<organism evidence="1">
    <name type="scientific">Spironucleus salmonicida</name>
    <dbReference type="NCBI Taxonomy" id="348837"/>
    <lineage>
        <taxon>Eukaryota</taxon>
        <taxon>Metamonada</taxon>
        <taxon>Diplomonadida</taxon>
        <taxon>Hexamitidae</taxon>
        <taxon>Hexamitinae</taxon>
        <taxon>Spironucleus</taxon>
    </lineage>
</organism>
<dbReference type="VEuPathDB" id="GiardiaDB:SS50377_23667"/>
<reference evidence="1 2" key="1">
    <citation type="journal article" date="2014" name="PLoS Genet.">
        <title>The Genome of Spironucleus salmonicida Highlights a Fish Pathogen Adapted to Fluctuating Environments.</title>
        <authorList>
            <person name="Xu F."/>
            <person name="Jerlstrom-Hultqvist J."/>
            <person name="Einarsson E."/>
            <person name="Astvaldsson A."/>
            <person name="Svard S.G."/>
            <person name="Andersson J.O."/>
        </authorList>
    </citation>
    <scope>NUCLEOTIDE SEQUENCE</scope>
    <source>
        <strain evidence="2">ATCC 50377</strain>
    </source>
</reference>
<accession>V6LVM6</accession>
<evidence type="ECO:0000313" key="3">
    <source>
        <dbReference type="Proteomes" id="UP000018208"/>
    </source>
</evidence>
<evidence type="ECO:0000313" key="2">
    <source>
        <dbReference type="EMBL" id="KAH0573732.1"/>
    </source>
</evidence>
<gene>
    <name evidence="1" type="ORF">SS50377_11263</name>
    <name evidence="2" type="ORF">SS50377_23667</name>
</gene>
<protein>
    <submittedName>
        <fullName evidence="1">Uncharacterized protein</fullName>
    </submittedName>
</protein>
<keyword evidence="3" id="KW-1185">Reference proteome</keyword>
<name>V6LVM6_9EUKA</name>
<sequence length="2084" mass="239945">MESIQFFDEFVLSCSSQEVFFSEQQHFILSQYINKLLNINNIFMKLPKILTQIAPAFEPTISYQLVQFNSKNYCKKAYIFMLLMLGILKKFPNCFTSKEFLDIVQVQYRQELQKFYEIIEPETKALSITTNHFIVTTIIQVLSAIKAYGESTANITGDLITNISLYGNEHLSNITSSTQEQQLTSILQQCPFSTNSVMQNHFSQVFNITIDLISQLRDQIIIAKIQKFLFNNLKELQVLMDQEIKYLPERNQLQQLPFVDLRLKYQYQVIICAGIIQGLSSCYSFSYAYLVSQKQNCTKLQLDMIKQIADLIINVVFHFQNGLDADDDTSEQIAEIYQLDDFSSTPISLENQQEILKAEALHYFVVCSCLPLVQICKLLEDNNEYEQIYQGCGHFSKALQYAYQQGNVCILENLTNLNRGGKLYYHNLFKFCTCQTSQDKIQVASQPEFILLYFSDKIYIPVEELALYINNDDAVFDISEALLNLIQNKNIQLNDLFNIVTTVNSKQSNIPNQLTCFIYIALFKFFHIALTQQYTERSVFFNLVGQTNLQNYLHQQFFVQRNTYFSNILFHKKIDDTLDLVFEPCSMKFLDEIIGIQRTTEQLSIKLQKDKLSKENTVNLFYQFIDDDNLFFTKLDQICSLALQSSDNALNIVEGLLLCMINTNLFTQKKISHISLCCLINTIIRIQGANGSLLRILVQNSVQAQLVLFDIIGSWALGSPCGQSLVMAEVFQIEQDDEKMQPDDFLQEPFTVSQFQRLFSGDYSLNQSNPLQEILYHNKNIIQPFFANQNTEMNQKRPFYFLIVQDLQQTDIITYLCEIVSTLQITIENLTKTISSETDQHDFIKTLFNATYITMYLLDIKQILPQQSILLKHLNYTIQDLKQQNYNHLQPNLKIIENFTTVKLAIFKLLKYFEMDAITSEINLLIKYNKGSLKQIFENVFPTDFLFQQKQVFYTANKTILLTSFFTSLISDFNSQKYDLPASIITSSTVQHIPEFYKQIQSSDLYLQISTYSIDVLLSLHTLVASNQFDTIEEPNDDVLMYLDNYNKLSEYDVEVKRYPIDYSSFENQILQHSVTFYCQTKIERLSKSFQAKSSLTDYAILIIKTFVRIFQDVCKYQTSFTLVKEQNQHQLAFVQFYCVLLSAFCDFLQDTKQTLRNQQVWQCNFQLCAVKEYYTLILQSVFKIHTKIQDEKVQHVSILTLKQLFQLLNPNSIYDQNFLNPILRINDQSPYSESELDSILRNSAIGTCQSSELVQFLRNQQTGLALSKSLLKACLYNNENYVQASSYCAYQQPQSMHFQSRNQANMIVPVSLLLVFRFHPLLSASATILLNPILNTQQSFIPTPLINEILQDLIETHQSLIQFKDPFGFQQQNQFAAELLFCLKHALSWLLKNVQLQNDSDSQEFVNIICGYIQVQDLMNFALEFKVENAQKDEKITPEIQLLNKDFVTTQSFNRQLKDQQNGHDDSNFEIKRVLTAYFIALCTNKSNFDLLFSNSICNLAVQSNQNNADLQIVKKLNVIVLSLFLVNPVQVLINLNALSCTNSVEAFIILHVISRKNESHVPVFLQFLIKNCLDFEHVFRDFIGKNNEFDPDDVSSDTSSDDYYGFQSENLNSYSKLLIQQIFKYRLSVENFLILAINMLIIQNIITNNSVQFFVQNQLNLEQPDILQQIKPLSAAMDSVVTNILNVTLITIFRSIFDFAGIIFSSSQILQIVVSRHQKLFSIQQNQSGFSNSVLFCFEMTKRIIMQLNQFQTFDTRAFATKPYNQLDGQFFKTVVPQSPEIAIFEQKYLKILSQFSPKLWSDYVLQQLLALVSFLSSIISPTQKIYYEKLNLTANNIFEPVIQQTPNYPNLTANSEFKFAARGAPNTKISPYTTAFFLEILAQIITQLNQPEELSTTPDDQVFDLNSLNNFAFSAEFFVILHEISLFLATGARSGNAGMQQFQALKFLDVVQAVLGCSVSGANLTNFVVPGLVAVSLGVPTAEIGFRTGFLCDSILKEGVEMCPQGIALSCIFKEGIGRVQESRDILLLNSSFYIVQSDGVDNLDNAIESIYDHFGLGELRHNMRQQRQKFEEILVQNNYK</sequence>
<reference evidence="2" key="2">
    <citation type="submission" date="2020-12" db="EMBL/GenBank/DDBJ databases">
        <title>New Spironucleus salmonicida genome in near-complete chromosomes.</title>
        <authorList>
            <person name="Xu F."/>
            <person name="Kurt Z."/>
            <person name="Jimenez-Gonzalez A."/>
            <person name="Astvaldsson A."/>
            <person name="Andersson J.O."/>
            <person name="Svard S.G."/>
        </authorList>
    </citation>
    <scope>NUCLEOTIDE SEQUENCE</scope>
    <source>
        <strain evidence="2">ATCC 50377</strain>
    </source>
</reference>
<evidence type="ECO:0000313" key="1">
    <source>
        <dbReference type="EMBL" id="EST48650.1"/>
    </source>
</evidence>